<dbReference type="InterPro" id="IPR006963">
    <property type="entry name" value="Mopterin_OxRdtase_4Fe-4S_dom"/>
</dbReference>
<dbReference type="Pfam" id="PF04879">
    <property type="entry name" value="Molybdop_Fe4S4"/>
    <property type="match status" value="1"/>
</dbReference>
<dbReference type="GO" id="GO:0043546">
    <property type="term" value="F:molybdopterin cofactor binding"/>
    <property type="evidence" value="ECO:0007669"/>
    <property type="project" value="InterPro"/>
</dbReference>
<evidence type="ECO:0000313" key="7">
    <source>
        <dbReference type="EMBL" id="RNL38757.1"/>
    </source>
</evidence>
<name>A0A3N0AV68_9ACTN</name>
<dbReference type="InterPro" id="IPR006656">
    <property type="entry name" value="Mopterin_OxRdtase"/>
</dbReference>
<evidence type="ECO:0000313" key="8">
    <source>
        <dbReference type="Proteomes" id="UP000269591"/>
    </source>
</evidence>
<accession>A0A3N0AV68</accession>
<proteinExistence type="inferred from homology"/>
<dbReference type="InterPro" id="IPR050612">
    <property type="entry name" value="Prok_Mopterin_Oxidored"/>
</dbReference>
<evidence type="ECO:0000256" key="5">
    <source>
        <dbReference type="SAM" id="MobiDB-lite"/>
    </source>
</evidence>
<dbReference type="SMART" id="SM00926">
    <property type="entry name" value="Molybdop_Fe4S4"/>
    <property type="match status" value="1"/>
</dbReference>
<dbReference type="Gene3D" id="3.40.228.10">
    <property type="entry name" value="Dimethylsulfoxide Reductase, domain 2"/>
    <property type="match status" value="1"/>
</dbReference>
<comment type="caution">
    <text evidence="7">The sequence shown here is derived from an EMBL/GenBank/DDBJ whole genome shotgun (WGS) entry which is preliminary data.</text>
</comment>
<dbReference type="PANTHER" id="PTHR43742:SF8">
    <property type="entry name" value="ANAEROBIC DIMETHYL SULFOXIDE REDUCTASE, SUBUNIT A"/>
    <property type="match status" value="1"/>
</dbReference>
<feature type="domain" description="4Fe-4S Mo/W bis-MGD-type" evidence="6">
    <location>
        <begin position="139"/>
        <end position="200"/>
    </location>
</feature>
<dbReference type="EMBL" id="QIBX01000016">
    <property type="protein sequence ID" value="RNL38757.1"/>
    <property type="molecule type" value="Genomic_DNA"/>
</dbReference>
<dbReference type="Gene3D" id="2.20.25.90">
    <property type="entry name" value="ADC-like domains"/>
    <property type="match status" value="1"/>
</dbReference>
<keyword evidence="8" id="KW-1185">Reference proteome</keyword>
<evidence type="ECO:0000256" key="3">
    <source>
        <dbReference type="ARBA" id="ARBA00023004"/>
    </source>
</evidence>
<dbReference type="GO" id="GO:0009055">
    <property type="term" value="F:electron transfer activity"/>
    <property type="evidence" value="ECO:0007669"/>
    <property type="project" value="TreeGrafter"/>
</dbReference>
<dbReference type="SUPFAM" id="SSF50692">
    <property type="entry name" value="ADC-like"/>
    <property type="match status" value="1"/>
</dbReference>
<dbReference type="GO" id="GO:0051539">
    <property type="term" value="F:4 iron, 4 sulfur cluster binding"/>
    <property type="evidence" value="ECO:0007669"/>
    <property type="project" value="InterPro"/>
</dbReference>
<dbReference type="PROSITE" id="PS51669">
    <property type="entry name" value="4FE4S_MOW_BIS_MGD"/>
    <property type="match status" value="1"/>
</dbReference>
<organism evidence="7 8">
    <name type="scientific">Slackia equolifaciens</name>
    <dbReference type="NCBI Taxonomy" id="498718"/>
    <lineage>
        <taxon>Bacteria</taxon>
        <taxon>Bacillati</taxon>
        <taxon>Actinomycetota</taxon>
        <taxon>Coriobacteriia</taxon>
        <taxon>Eggerthellales</taxon>
        <taxon>Eggerthellaceae</taxon>
        <taxon>Slackia</taxon>
    </lineage>
</organism>
<dbReference type="PANTHER" id="PTHR43742">
    <property type="entry name" value="TRIMETHYLAMINE-N-OXIDE REDUCTASE"/>
    <property type="match status" value="1"/>
</dbReference>
<dbReference type="InterPro" id="IPR009010">
    <property type="entry name" value="Asp_de-COase-like_dom_sf"/>
</dbReference>
<comment type="similarity">
    <text evidence="1">Belongs to the prokaryotic molybdopterin-containing oxidoreductase family.</text>
</comment>
<gene>
    <name evidence="7" type="ORF">DMP06_08490</name>
</gene>
<keyword evidence="4" id="KW-0411">Iron-sulfur</keyword>
<dbReference type="AlphaFoldDB" id="A0A3N0AV68"/>
<keyword evidence="2" id="KW-0479">Metal-binding</keyword>
<reference evidence="8" key="1">
    <citation type="submission" date="2018-05" db="EMBL/GenBank/DDBJ databases">
        <title>Genome Sequencing of selected type strains of the family Eggerthellaceae.</title>
        <authorList>
            <person name="Danylec N."/>
            <person name="Stoll D.A."/>
            <person name="Doetsch A."/>
            <person name="Huch M."/>
        </authorList>
    </citation>
    <scope>NUCLEOTIDE SEQUENCE [LARGE SCALE GENOMIC DNA]</scope>
    <source>
        <strain evidence="8">DSM 24851</strain>
    </source>
</reference>
<dbReference type="Gene3D" id="2.40.40.20">
    <property type="match status" value="1"/>
</dbReference>
<dbReference type="Pfam" id="PF01568">
    <property type="entry name" value="Molydop_binding"/>
    <property type="match status" value="1"/>
</dbReference>
<feature type="region of interest" description="Disordered" evidence="5">
    <location>
        <begin position="859"/>
        <end position="889"/>
    </location>
</feature>
<dbReference type="SUPFAM" id="SSF53706">
    <property type="entry name" value="Formate dehydrogenase/DMSO reductase, domains 1-3"/>
    <property type="match status" value="1"/>
</dbReference>
<evidence type="ECO:0000259" key="6">
    <source>
        <dbReference type="PROSITE" id="PS51669"/>
    </source>
</evidence>
<evidence type="ECO:0000256" key="1">
    <source>
        <dbReference type="ARBA" id="ARBA00010312"/>
    </source>
</evidence>
<evidence type="ECO:0000256" key="2">
    <source>
        <dbReference type="ARBA" id="ARBA00022723"/>
    </source>
</evidence>
<dbReference type="NCBIfam" id="TIGR02166">
    <property type="entry name" value="dmsA_ynfE"/>
    <property type="match status" value="1"/>
</dbReference>
<dbReference type="InterPro" id="IPR006657">
    <property type="entry name" value="MoPterin_dinucl-bd_dom"/>
</dbReference>
<dbReference type="Gene3D" id="3.40.50.740">
    <property type="match status" value="2"/>
</dbReference>
<feature type="compositionally biased region" description="Polar residues" evidence="5">
    <location>
        <begin position="869"/>
        <end position="889"/>
    </location>
</feature>
<dbReference type="Proteomes" id="UP000269591">
    <property type="component" value="Unassembled WGS sequence"/>
</dbReference>
<sequence>MVICRHQAKRKNHRILVTTFCRGCAYAARRRNQPRLCEGRCAAGACRPVFKQQVARGASWEGGRLFCGRPQPMACLKSAGLSATEKNEGGTMREATTMTRRTFAKAAGLAGLAAAGAGASSGLFGEAPKAFADEEAQGDQIVFTHCHVNCGGACVLQCHMKDGELAYVESDTAGSSEFGGVQARACLRGRSIRRWLGSDERLNYPMKRVEGTKRGDGKYEQISWDEALDTIASEMKRIRETYGSESIFIQECSGVEQNIMMNNPWFRLSNLLGGEITRYGSYSSASISFGAYPYVYGGSWGNRSFKTLQDGELVVMFGFAPNDMRMAGDGPGYDLAVAMEQKNVRVISIDPRRTETCANLGAEWIPIVPGTDAALVAALAHELIANDLVDMDFVNRYVVGFNEDTMPEDAKGQNLSYYDYVMGTGYDKVEKTPAWASAITRIPAERITQLAQEIGSAKPCFICQGLGMQRHANGDNASRAVMALALMVGQVGRPGTTSGGTIGNGGIGLSSLPTGENPITVQIPQYLWPEAIRDGEKLTATHDGIKGADKLNVGIKMLINYGNNMMANQNGDINTTTDILRDESKCEFILQYDVAWTDSCNWADIVLPDLTPQETYSLSAAGECNDIAGIRFGQPLYEPKFERREIYEVCAELAERLGVGDEFTEGGLTREDWCRRQYDELVETVGDAYDMPTYDEGVAMGAFSYDIEPSQDNEPFIDDPEANPLETATGKAQIYSPEIAEMARTWTLDESEKNAITAIPTYVPGPDSAEDVTDEFPFQILDFHPKCTTHSTYAHNPVLQDMTPFQAWINPIDAERMGVSDLDTVRLTSAQGSMITQAKVTNRVMPGVIMHAQGAWHSAPAEGDRTDQGGCTNTLTSRQRNPISKGTGQHSVIGTIEKVEG</sequence>
<protein>
    <submittedName>
        <fullName evidence="7">Dimethyl sulfoxide reductase subunit A</fullName>
    </submittedName>
</protein>
<dbReference type="InterPro" id="IPR011888">
    <property type="entry name" value="Anaer_DMSO_reductase"/>
</dbReference>
<dbReference type="GO" id="GO:0009061">
    <property type="term" value="P:anaerobic respiration"/>
    <property type="evidence" value="ECO:0007669"/>
    <property type="project" value="TreeGrafter"/>
</dbReference>
<dbReference type="GO" id="GO:0030151">
    <property type="term" value="F:molybdenum ion binding"/>
    <property type="evidence" value="ECO:0007669"/>
    <property type="project" value="InterPro"/>
</dbReference>
<dbReference type="GO" id="GO:0030288">
    <property type="term" value="C:outer membrane-bounded periplasmic space"/>
    <property type="evidence" value="ECO:0007669"/>
    <property type="project" value="TreeGrafter"/>
</dbReference>
<dbReference type="GO" id="GO:0009389">
    <property type="term" value="F:dimethyl sulfoxide reductase activity"/>
    <property type="evidence" value="ECO:0007669"/>
    <property type="project" value="InterPro"/>
</dbReference>
<dbReference type="Pfam" id="PF00384">
    <property type="entry name" value="Molybdopterin"/>
    <property type="match status" value="1"/>
</dbReference>
<evidence type="ECO:0000256" key="4">
    <source>
        <dbReference type="ARBA" id="ARBA00023014"/>
    </source>
</evidence>
<keyword evidence="3" id="KW-0408">Iron</keyword>